<dbReference type="Pfam" id="PF09805">
    <property type="entry name" value="Nop25"/>
    <property type="match status" value="1"/>
</dbReference>
<keyword evidence="4" id="KW-0539">Nucleus</keyword>
<feature type="compositionally biased region" description="Basic residues" evidence="5">
    <location>
        <begin position="39"/>
        <end position="49"/>
    </location>
</feature>
<evidence type="ECO:0000256" key="5">
    <source>
        <dbReference type="SAM" id="MobiDB-lite"/>
    </source>
</evidence>
<dbReference type="Proteomes" id="UP001386955">
    <property type="component" value="Unassembled WGS sequence"/>
</dbReference>
<feature type="region of interest" description="Disordered" evidence="5">
    <location>
        <begin position="117"/>
        <end position="136"/>
    </location>
</feature>
<dbReference type="AlphaFoldDB" id="A0AAN9SLY2"/>
<evidence type="ECO:0000313" key="7">
    <source>
        <dbReference type="Proteomes" id="UP001386955"/>
    </source>
</evidence>
<proteinExistence type="inferred from homology"/>
<evidence type="ECO:0000256" key="3">
    <source>
        <dbReference type="ARBA" id="ARBA00023054"/>
    </source>
</evidence>
<evidence type="ECO:0000256" key="2">
    <source>
        <dbReference type="ARBA" id="ARBA00007175"/>
    </source>
</evidence>
<protein>
    <recommendedName>
        <fullName evidence="8">Ribosomal RNA-processing protein 17</fullName>
    </recommendedName>
</protein>
<dbReference type="GO" id="GO:0019843">
    <property type="term" value="F:rRNA binding"/>
    <property type="evidence" value="ECO:0007669"/>
    <property type="project" value="TreeGrafter"/>
</dbReference>
<accession>A0AAN9SLY2</accession>
<keyword evidence="7" id="KW-1185">Reference proteome</keyword>
<gene>
    <name evidence="6" type="ORF">VNO78_11698</name>
</gene>
<dbReference type="GO" id="GO:0005730">
    <property type="term" value="C:nucleolus"/>
    <property type="evidence" value="ECO:0007669"/>
    <property type="project" value="UniProtKB-SubCell"/>
</dbReference>
<dbReference type="InterPro" id="IPR019186">
    <property type="entry name" value="Nucleolar_protein_12"/>
</dbReference>
<feature type="region of interest" description="Disordered" evidence="5">
    <location>
        <begin position="142"/>
        <end position="179"/>
    </location>
</feature>
<evidence type="ECO:0008006" key="8">
    <source>
        <dbReference type="Google" id="ProtNLM"/>
    </source>
</evidence>
<keyword evidence="3" id="KW-0175">Coiled coil</keyword>
<reference evidence="6 7" key="1">
    <citation type="submission" date="2024-01" db="EMBL/GenBank/DDBJ databases">
        <title>The genomes of 5 underutilized Papilionoideae crops provide insights into root nodulation and disease resistanc.</title>
        <authorList>
            <person name="Jiang F."/>
        </authorList>
    </citation>
    <scope>NUCLEOTIDE SEQUENCE [LARGE SCALE GENOMIC DNA]</scope>
    <source>
        <strain evidence="6">DUOXIRENSHENG_FW03</strain>
        <tissue evidence="6">Leaves</tissue>
    </source>
</reference>
<comment type="caution">
    <text evidence="6">The sequence shown here is derived from an EMBL/GenBank/DDBJ whole genome shotgun (WGS) entry which is preliminary data.</text>
</comment>
<name>A0AAN9SLY2_PSOTE</name>
<feature type="region of interest" description="Disordered" evidence="5">
    <location>
        <begin position="38"/>
        <end position="65"/>
    </location>
</feature>
<dbReference type="PANTHER" id="PTHR14577">
    <property type="entry name" value="NUCLEOLAR PROTEIN 12"/>
    <property type="match status" value="1"/>
</dbReference>
<comment type="subcellular location">
    <subcellularLocation>
        <location evidence="1">Nucleus</location>
        <location evidence="1">Nucleolus</location>
    </subcellularLocation>
</comment>
<dbReference type="PANTHER" id="PTHR14577:SF0">
    <property type="entry name" value="NUCLEOLAR PROTEIN 12"/>
    <property type="match status" value="1"/>
</dbReference>
<comment type="similarity">
    <text evidence="2">Belongs to the RRP17 family.</text>
</comment>
<sequence>MEEETLQRKGTHLKKRALKNKALGITFNEKDLKDYVTGFHKRKKKRRKEAQKQQSEALRRKRNEERKKRKFEIEFALYGGQEIDEGQEELRDQVESIAETKTYETDDLKVTVVTSEINPEEESYPSERKEAAVIPRPVLADKKQGVPISNRKPFKKVAKHKSRPKPTNKRNKKKGKKQGKNAVTWLPRFKLSSENSYLHICRIWTCFILKYIIVGYLVSIVHDTSV</sequence>
<evidence type="ECO:0000256" key="1">
    <source>
        <dbReference type="ARBA" id="ARBA00004604"/>
    </source>
</evidence>
<dbReference type="EMBL" id="JAYMYS010000003">
    <property type="protein sequence ID" value="KAK7400490.1"/>
    <property type="molecule type" value="Genomic_DNA"/>
</dbReference>
<evidence type="ECO:0000256" key="4">
    <source>
        <dbReference type="ARBA" id="ARBA00023242"/>
    </source>
</evidence>
<organism evidence="6 7">
    <name type="scientific">Psophocarpus tetragonolobus</name>
    <name type="common">Winged bean</name>
    <name type="synonym">Dolichos tetragonolobus</name>
    <dbReference type="NCBI Taxonomy" id="3891"/>
    <lineage>
        <taxon>Eukaryota</taxon>
        <taxon>Viridiplantae</taxon>
        <taxon>Streptophyta</taxon>
        <taxon>Embryophyta</taxon>
        <taxon>Tracheophyta</taxon>
        <taxon>Spermatophyta</taxon>
        <taxon>Magnoliopsida</taxon>
        <taxon>eudicotyledons</taxon>
        <taxon>Gunneridae</taxon>
        <taxon>Pentapetalae</taxon>
        <taxon>rosids</taxon>
        <taxon>fabids</taxon>
        <taxon>Fabales</taxon>
        <taxon>Fabaceae</taxon>
        <taxon>Papilionoideae</taxon>
        <taxon>50 kb inversion clade</taxon>
        <taxon>NPAAA clade</taxon>
        <taxon>indigoferoid/millettioid clade</taxon>
        <taxon>Phaseoleae</taxon>
        <taxon>Psophocarpus</taxon>
    </lineage>
</organism>
<evidence type="ECO:0000313" key="6">
    <source>
        <dbReference type="EMBL" id="KAK7400490.1"/>
    </source>
</evidence>
<feature type="compositionally biased region" description="Basic residues" evidence="5">
    <location>
        <begin position="152"/>
        <end position="179"/>
    </location>
</feature>